<dbReference type="PANTHER" id="PTHR35870">
    <property type="entry name" value="PROTEIN, PUTATIVE (AFU_ORTHOLOGUE AFUA_5G03330)-RELATED"/>
    <property type="match status" value="1"/>
</dbReference>
<name>A0A1S8B3B5_9PEZI</name>
<dbReference type="GO" id="GO:0016491">
    <property type="term" value="F:oxidoreductase activity"/>
    <property type="evidence" value="ECO:0007669"/>
    <property type="project" value="UniProtKB-KW"/>
</dbReference>
<dbReference type="Pfam" id="PF14027">
    <property type="entry name" value="Questin_oxidase"/>
    <property type="match status" value="1"/>
</dbReference>
<keyword evidence="1" id="KW-0560">Oxidoreductase</keyword>
<protein>
    <submittedName>
        <fullName evidence="2">Uncharacterized protein</fullName>
    </submittedName>
</protein>
<dbReference type="OrthoDB" id="10004862at2759"/>
<proteinExistence type="predicted"/>
<reference evidence="2 3" key="1">
    <citation type="submission" date="2017-01" db="EMBL/GenBank/DDBJ databases">
        <title>Draft genome sequence of Diplodia seriata F98.1, a fungal species involved in grapevine trunk diseases.</title>
        <authorList>
            <person name="Robert-Siegwald G."/>
            <person name="Vallet J."/>
            <person name="Abou-Mansour E."/>
            <person name="Xu J."/>
            <person name="Rey P."/>
            <person name="Bertsch C."/>
            <person name="Rego C."/>
            <person name="Larignon P."/>
            <person name="Fontaine F."/>
            <person name="Lebrun M.-H."/>
        </authorList>
    </citation>
    <scope>NUCLEOTIDE SEQUENCE [LARGE SCALE GENOMIC DNA]</scope>
    <source>
        <strain evidence="2 3">F98.1</strain>
    </source>
</reference>
<dbReference type="InterPro" id="IPR025337">
    <property type="entry name" value="Questin_oxidase-like"/>
</dbReference>
<dbReference type="STRING" id="420778.A0A1S8B3B5"/>
<dbReference type="AlphaFoldDB" id="A0A1S8B3B5"/>
<evidence type="ECO:0000313" key="3">
    <source>
        <dbReference type="Proteomes" id="UP000190776"/>
    </source>
</evidence>
<dbReference type="PANTHER" id="PTHR35870:SF1">
    <property type="entry name" value="PROTEIN, PUTATIVE (AFU_ORTHOLOGUE AFUA_5G03330)-RELATED"/>
    <property type="match status" value="1"/>
</dbReference>
<accession>A0A1S8B3B5</accession>
<evidence type="ECO:0000256" key="1">
    <source>
        <dbReference type="ARBA" id="ARBA00023002"/>
    </source>
</evidence>
<comment type="caution">
    <text evidence="2">The sequence shown here is derived from an EMBL/GenBank/DDBJ whole genome shotgun (WGS) entry which is preliminary data.</text>
</comment>
<sequence length="161" mass="18051">MSVSSSHILRPLLRSVPQSHLLHHILTLYALGTSPEQIQAAYDEEVKAQRIAFPPYQKIIEALRIPAGFNKYLGDYVQYSNYLSHFTAEIDAKGVPAVLNEYLFPGDDRANYMLSRVFVGFAHPMIHLGYGLEFRQPAVVAEALAQAAVHESWGKDFFMAA</sequence>
<evidence type="ECO:0000313" key="2">
    <source>
        <dbReference type="EMBL" id="OMP82050.1"/>
    </source>
</evidence>
<dbReference type="EMBL" id="MSZU01000114">
    <property type="protein sequence ID" value="OMP82050.1"/>
    <property type="molecule type" value="Genomic_DNA"/>
</dbReference>
<gene>
    <name evidence="2" type="ORF">BK809_0006359</name>
</gene>
<dbReference type="Proteomes" id="UP000190776">
    <property type="component" value="Unassembled WGS sequence"/>
</dbReference>
<organism evidence="2 3">
    <name type="scientific">Diplodia seriata</name>
    <dbReference type="NCBI Taxonomy" id="420778"/>
    <lineage>
        <taxon>Eukaryota</taxon>
        <taxon>Fungi</taxon>
        <taxon>Dikarya</taxon>
        <taxon>Ascomycota</taxon>
        <taxon>Pezizomycotina</taxon>
        <taxon>Dothideomycetes</taxon>
        <taxon>Dothideomycetes incertae sedis</taxon>
        <taxon>Botryosphaeriales</taxon>
        <taxon>Botryosphaeriaceae</taxon>
        <taxon>Diplodia</taxon>
    </lineage>
</organism>